<name>A0A9N9DGG4_9GLOM</name>
<keyword evidence="2" id="KW-1185">Reference proteome</keyword>
<gene>
    <name evidence="1" type="ORF">DEBURN_LOCUS11092</name>
</gene>
<dbReference type="AlphaFoldDB" id="A0A9N9DGG4"/>
<dbReference type="Proteomes" id="UP000789706">
    <property type="component" value="Unassembled WGS sequence"/>
</dbReference>
<evidence type="ECO:0000313" key="2">
    <source>
        <dbReference type="Proteomes" id="UP000789706"/>
    </source>
</evidence>
<reference evidence="1" key="1">
    <citation type="submission" date="2021-06" db="EMBL/GenBank/DDBJ databases">
        <authorList>
            <person name="Kallberg Y."/>
            <person name="Tangrot J."/>
            <person name="Rosling A."/>
        </authorList>
    </citation>
    <scope>NUCLEOTIDE SEQUENCE</scope>
    <source>
        <strain evidence="1">AZ414A</strain>
    </source>
</reference>
<dbReference type="OrthoDB" id="10439761at2759"/>
<protein>
    <submittedName>
        <fullName evidence="1">5901_t:CDS:1</fullName>
    </submittedName>
</protein>
<organism evidence="1 2">
    <name type="scientific">Diversispora eburnea</name>
    <dbReference type="NCBI Taxonomy" id="1213867"/>
    <lineage>
        <taxon>Eukaryota</taxon>
        <taxon>Fungi</taxon>
        <taxon>Fungi incertae sedis</taxon>
        <taxon>Mucoromycota</taxon>
        <taxon>Glomeromycotina</taxon>
        <taxon>Glomeromycetes</taxon>
        <taxon>Diversisporales</taxon>
        <taxon>Diversisporaceae</taxon>
        <taxon>Diversispora</taxon>
    </lineage>
</organism>
<proteinExistence type="predicted"/>
<sequence>MRHALQTTDETNQNLYNMLEVPSMERSFMSASSTDDSHLQTLELGLEEASQPGERQSHLYDELMTINITRSSSEESQNLSNSSG</sequence>
<dbReference type="EMBL" id="CAJVPK010004730">
    <property type="protein sequence ID" value="CAG8639107.1"/>
    <property type="molecule type" value="Genomic_DNA"/>
</dbReference>
<feature type="non-terminal residue" evidence="1">
    <location>
        <position position="84"/>
    </location>
</feature>
<comment type="caution">
    <text evidence="1">The sequence shown here is derived from an EMBL/GenBank/DDBJ whole genome shotgun (WGS) entry which is preliminary data.</text>
</comment>
<accession>A0A9N9DGG4</accession>
<evidence type="ECO:0000313" key="1">
    <source>
        <dbReference type="EMBL" id="CAG8639107.1"/>
    </source>
</evidence>